<dbReference type="AlphaFoldDB" id="A0A8T0EKV4"/>
<proteinExistence type="predicted"/>
<dbReference type="InterPro" id="IPR050951">
    <property type="entry name" value="Retrovirus_Pol_polyprotein"/>
</dbReference>
<dbReference type="InterPro" id="IPR041588">
    <property type="entry name" value="Integrase_H2C2"/>
</dbReference>
<dbReference type="Proteomes" id="UP000807504">
    <property type="component" value="Unassembled WGS sequence"/>
</dbReference>
<evidence type="ECO:0000256" key="2">
    <source>
        <dbReference type="SAM" id="MobiDB-lite"/>
    </source>
</evidence>
<dbReference type="GO" id="GO:0003676">
    <property type="term" value="F:nucleic acid binding"/>
    <property type="evidence" value="ECO:0007669"/>
    <property type="project" value="InterPro"/>
</dbReference>
<dbReference type="InterPro" id="IPR036397">
    <property type="entry name" value="RNaseH_sf"/>
</dbReference>
<dbReference type="Gene3D" id="3.30.420.10">
    <property type="entry name" value="Ribonuclease H-like superfamily/Ribonuclease H"/>
    <property type="match status" value="1"/>
</dbReference>
<comment type="caution">
    <text evidence="4">The sequence shown here is derived from an EMBL/GenBank/DDBJ whole genome shotgun (WGS) entry which is preliminary data.</text>
</comment>
<dbReference type="Gene3D" id="1.10.340.70">
    <property type="match status" value="1"/>
</dbReference>
<dbReference type="Pfam" id="PF17921">
    <property type="entry name" value="Integrase_H2C2"/>
    <property type="match status" value="1"/>
</dbReference>
<gene>
    <name evidence="4" type="ORF">HNY73_017218</name>
</gene>
<dbReference type="PANTHER" id="PTHR37984:SF15">
    <property type="entry name" value="INTEGRASE CATALYTIC DOMAIN-CONTAINING PROTEIN"/>
    <property type="match status" value="1"/>
</dbReference>
<evidence type="ECO:0000313" key="4">
    <source>
        <dbReference type="EMBL" id="KAF8774693.1"/>
    </source>
</evidence>
<dbReference type="InterPro" id="IPR012337">
    <property type="entry name" value="RNaseH-like_sf"/>
</dbReference>
<accession>A0A8T0EKV4</accession>
<feature type="region of interest" description="Disordered" evidence="2">
    <location>
        <begin position="20"/>
        <end position="52"/>
    </location>
</feature>
<dbReference type="Gene3D" id="3.10.10.10">
    <property type="entry name" value="HIV Type 1 Reverse Transcriptase, subunit A, domain 1"/>
    <property type="match status" value="1"/>
</dbReference>
<evidence type="ECO:0000256" key="1">
    <source>
        <dbReference type="ARBA" id="ARBA00012493"/>
    </source>
</evidence>
<evidence type="ECO:0000313" key="5">
    <source>
        <dbReference type="Proteomes" id="UP000807504"/>
    </source>
</evidence>
<name>A0A8T0EKV4_ARGBR</name>
<dbReference type="FunFam" id="1.10.340.70:FF:000001">
    <property type="entry name" value="Retrovirus-related Pol polyprotein from transposon gypsy-like Protein"/>
    <property type="match status" value="1"/>
</dbReference>
<dbReference type="EC" id="2.7.7.49" evidence="1"/>
<dbReference type="InterPro" id="IPR043502">
    <property type="entry name" value="DNA/RNA_pol_sf"/>
</dbReference>
<sequence>MADSGNGELLALLAEMKKSVEAAQEEMKKRQDEMKQGQERMEQEMRSGQERMEEMKAGLEKEMRSGQERMEQMTAGLEKKLKSGQEEMKKEIREHVEVQVEGMKEHVNECTGKTEGESPKCEKGNRRYKRQKLGESLQVLAADVERLMSLAYAECPLDIRESLAAQYFFDAIVDEDTQHSTRLMDAKDLKSALAYSMKYEAARIVSKTSKHVRSIEVEEDSEKKEDTFESLFNRYVVTNSPNQISEKAALVAATLVDLKKVTIPVRVLNVDNKPKTMDKGAVIASYEPVVDIVTRPQEFSGKQPIQSILENIEGLNEDQRIPLQKLLQEFQHLFSTCDADVGRCSVTQHKIYTGDHPPIKQYPRRLHLARKEEAERLIKEMVDSGIIEESSGTWASPIVLVKNKDGSTREHEGQVARWIQRLPEYDFEIQHRKGTSHGNADALSRRPCKDGVLYRKWDSDDGSSWRWQLILPKSLIPEVLCEIHNSASGGRFGVMKTLSKTRERFYWDRLRANVEKWCRECHACGARKGPKTRTKGHLQRYNVGAPFERMALDILGPFPVTANDNLYVLVLMDYFMKWPVAIPIPDQGASTVAEELVSH</sequence>
<reference evidence="4" key="2">
    <citation type="submission" date="2020-06" db="EMBL/GenBank/DDBJ databases">
        <authorList>
            <person name="Sheffer M."/>
        </authorList>
    </citation>
    <scope>NUCLEOTIDE SEQUENCE</scope>
</reference>
<keyword evidence="5" id="KW-1185">Reference proteome</keyword>
<dbReference type="EMBL" id="JABXBU010002227">
    <property type="protein sequence ID" value="KAF8774693.1"/>
    <property type="molecule type" value="Genomic_DNA"/>
</dbReference>
<dbReference type="GO" id="GO:0003964">
    <property type="term" value="F:RNA-directed DNA polymerase activity"/>
    <property type="evidence" value="ECO:0007669"/>
    <property type="project" value="UniProtKB-EC"/>
</dbReference>
<reference evidence="4" key="1">
    <citation type="journal article" date="2020" name="bioRxiv">
        <title>Chromosome-level reference genome of the European wasp spider Argiope bruennichi: a resource for studies on range expansion and evolutionary adaptation.</title>
        <authorList>
            <person name="Sheffer M.M."/>
            <person name="Hoppe A."/>
            <person name="Krehenwinkel H."/>
            <person name="Uhl G."/>
            <person name="Kuss A.W."/>
            <person name="Jensen L."/>
            <person name="Jensen C."/>
            <person name="Gillespie R.G."/>
            <person name="Hoff K.J."/>
            <person name="Prost S."/>
        </authorList>
    </citation>
    <scope>NUCLEOTIDE SEQUENCE</scope>
</reference>
<feature type="domain" description="Integrase zinc-binding" evidence="3">
    <location>
        <begin position="472"/>
        <end position="528"/>
    </location>
</feature>
<organism evidence="4 5">
    <name type="scientific">Argiope bruennichi</name>
    <name type="common">Wasp spider</name>
    <name type="synonym">Aranea bruennichi</name>
    <dbReference type="NCBI Taxonomy" id="94029"/>
    <lineage>
        <taxon>Eukaryota</taxon>
        <taxon>Metazoa</taxon>
        <taxon>Ecdysozoa</taxon>
        <taxon>Arthropoda</taxon>
        <taxon>Chelicerata</taxon>
        <taxon>Arachnida</taxon>
        <taxon>Araneae</taxon>
        <taxon>Araneomorphae</taxon>
        <taxon>Entelegynae</taxon>
        <taxon>Araneoidea</taxon>
        <taxon>Araneidae</taxon>
        <taxon>Argiope</taxon>
    </lineage>
</organism>
<evidence type="ECO:0000259" key="3">
    <source>
        <dbReference type="Pfam" id="PF17921"/>
    </source>
</evidence>
<protein>
    <recommendedName>
        <fullName evidence="1">RNA-directed DNA polymerase</fullName>
        <ecNumber evidence="1">2.7.7.49</ecNumber>
    </recommendedName>
</protein>
<dbReference type="PANTHER" id="PTHR37984">
    <property type="entry name" value="PROTEIN CBG26694"/>
    <property type="match status" value="1"/>
</dbReference>
<dbReference type="SUPFAM" id="SSF53098">
    <property type="entry name" value="Ribonuclease H-like"/>
    <property type="match status" value="1"/>
</dbReference>
<dbReference type="SUPFAM" id="SSF56672">
    <property type="entry name" value="DNA/RNA polymerases"/>
    <property type="match status" value="1"/>
</dbReference>
<dbReference type="GO" id="GO:0042575">
    <property type="term" value="C:DNA polymerase complex"/>
    <property type="evidence" value="ECO:0007669"/>
    <property type="project" value="UniProtKB-ARBA"/>
</dbReference>